<evidence type="ECO:0000313" key="8">
    <source>
        <dbReference type="RefSeq" id="XP_018437266.1"/>
    </source>
</evidence>
<reference evidence="7" key="1">
    <citation type="journal article" date="2019" name="Database">
        <title>The radish genome database (RadishGD): an integrated information resource for radish genomics.</title>
        <authorList>
            <person name="Yu H.J."/>
            <person name="Baek S."/>
            <person name="Lee Y.J."/>
            <person name="Cho A."/>
            <person name="Mun J.H."/>
        </authorList>
    </citation>
    <scope>NUCLEOTIDE SEQUENCE [LARGE SCALE GENOMIC DNA]</scope>
    <source>
        <strain evidence="7">cv. WK10039</strain>
    </source>
</reference>
<comment type="similarity">
    <text evidence="2 6">Belongs to the ARPC2 family.</text>
</comment>
<dbReference type="Proteomes" id="UP000504610">
    <property type="component" value="Chromosome 6"/>
</dbReference>
<comment type="subcellular location">
    <subcellularLocation>
        <location evidence="1 6">Cytoplasm</location>
        <location evidence="1 6">Cytoskeleton</location>
    </subcellularLocation>
</comment>
<dbReference type="GO" id="GO:0005200">
    <property type="term" value="F:structural constituent of cytoskeleton"/>
    <property type="evidence" value="ECO:0007669"/>
    <property type="project" value="TreeGrafter"/>
</dbReference>
<evidence type="ECO:0000256" key="1">
    <source>
        <dbReference type="ARBA" id="ARBA00004245"/>
    </source>
</evidence>
<evidence type="ECO:0000256" key="4">
    <source>
        <dbReference type="ARBA" id="ARBA00023203"/>
    </source>
</evidence>
<dbReference type="Pfam" id="PF04045">
    <property type="entry name" value="P34-Arc"/>
    <property type="match status" value="1"/>
</dbReference>
<dbReference type="OrthoDB" id="148331at2759"/>
<dbReference type="KEGG" id="rsz:108809622"/>
<keyword evidence="3 6" id="KW-0963">Cytoplasm</keyword>
<organism evidence="7 8">
    <name type="scientific">Raphanus sativus</name>
    <name type="common">Radish</name>
    <name type="synonym">Raphanus raphanistrum var. sativus</name>
    <dbReference type="NCBI Taxonomy" id="3726"/>
    <lineage>
        <taxon>Eukaryota</taxon>
        <taxon>Viridiplantae</taxon>
        <taxon>Streptophyta</taxon>
        <taxon>Embryophyta</taxon>
        <taxon>Tracheophyta</taxon>
        <taxon>Spermatophyta</taxon>
        <taxon>Magnoliopsida</taxon>
        <taxon>eudicotyledons</taxon>
        <taxon>Gunneridae</taxon>
        <taxon>Pentapetalae</taxon>
        <taxon>rosids</taxon>
        <taxon>malvids</taxon>
        <taxon>Brassicales</taxon>
        <taxon>Brassicaceae</taxon>
        <taxon>Brassiceae</taxon>
        <taxon>Raphanus</taxon>
    </lineage>
</organism>
<dbReference type="FunFam" id="3.30.1460.20:FF:000008">
    <property type="entry name" value="Arp2/3 complex 34 kDa subunit"/>
    <property type="match status" value="1"/>
</dbReference>
<keyword evidence="7" id="KW-1185">Reference proteome</keyword>
<dbReference type="GO" id="GO:0005885">
    <property type="term" value="C:Arp2/3 protein complex"/>
    <property type="evidence" value="ECO:0007669"/>
    <property type="project" value="InterPro"/>
</dbReference>
<name>A0A6J0JQE6_RAPSA</name>
<dbReference type="GO" id="GO:0051015">
    <property type="term" value="F:actin filament binding"/>
    <property type="evidence" value="ECO:0007669"/>
    <property type="project" value="TreeGrafter"/>
</dbReference>
<dbReference type="InterPro" id="IPR007188">
    <property type="entry name" value="ARPC2"/>
</dbReference>
<comment type="function">
    <text evidence="6">Functions as actin-binding component of the Arp2/3 complex which is involved in regulation of actin polymerization and together with an activating nucleation-promoting factor (NPF) mediates the formation of branched actin networks.</text>
</comment>
<protein>
    <recommendedName>
        <fullName evidence="6">Arp2/3 complex 34 kDa subunit</fullName>
    </recommendedName>
</protein>
<dbReference type="GO" id="GO:0030041">
    <property type="term" value="P:actin filament polymerization"/>
    <property type="evidence" value="ECO:0007669"/>
    <property type="project" value="InterPro"/>
</dbReference>
<reference evidence="8" key="2">
    <citation type="submission" date="2025-08" db="UniProtKB">
        <authorList>
            <consortium name="RefSeq"/>
        </authorList>
    </citation>
    <scope>IDENTIFICATION</scope>
    <source>
        <tissue evidence="8">Leaf</tissue>
    </source>
</reference>
<evidence type="ECO:0000256" key="3">
    <source>
        <dbReference type="ARBA" id="ARBA00022490"/>
    </source>
</evidence>
<dbReference type="AlphaFoldDB" id="A0A6J0JQE6"/>
<proteinExistence type="inferred from homology"/>
<dbReference type="GeneID" id="108809622"/>
<keyword evidence="5 6" id="KW-0206">Cytoskeleton</keyword>
<dbReference type="PANTHER" id="PTHR12058:SF1">
    <property type="entry name" value="ACTIN-RELATED PROTEIN 2_3 COMPLEX SUBUNIT 2B"/>
    <property type="match status" value="1"/>
</dbReference>
<gene>
    <name evidence="8" type="primary">LOC108809622</name>
</gene>
<evidence type="ECO:0000256" key="2">
    <source>
        <dbReference type="ARBA" id="ARBA00007192"/>
    </source>
</evidence>
<accession>A0A6J0JQE6</accession>
<evidence type="ECO:0000256" key="5">
    <source>
        <dbReference type="ARBA" id="ARBA00023212"/>
    </source>
</evidence>
<sequence length="359" mass="41937">MAYLKRSSPTLKETLLKIYRAEKPIEIDQHFYEFGSIQYHIKCSVLDSNIVYISTSTLLETQGTVMSNEILSDIYEVIKNIAVGVIDIVDPPRLGFQLTLKLHLDNIPRGKEAIKIITKISEIQALILSSQLKEMLKRLNFQDNSQAMNNNNNNWPIRIVYHPSEPFYVFRQPEKITAVFPMNFKDDSDVVIAMSFFQELVEVGSQKEIEKAPQCSWSPVPPFQLRGEPVQDLTTNAGFVSFDITSRHVEGKRLDKTVWNLLNFYAYVKYHIKCSRGYIQRRMRKRMDSLVKQQLNNTRLEEEAPQKENGRCKYVKELVKVPKGKLMMQQRCKDMTRRVRISKFRIKINGCARFRFNQR</sequence>
<evidence type="ECO:0000256" key="6">
    <source>
        <dbReference type="RuleBase" id="RU364015"/>
    </source>
</evidence>
<dbReference type="Gene3D" id="3.30.1460.20">
    <property type="match status" value="2"/>
</dbReference>
<dbReference type="GO" id="GO:0034314">
    <property type="term" value="P:Arp2/3 complex-mediated actin nucleation"/>
    <property type="evidence" value="ECO:0007669"/>
    <property type="project" value="InterPro"/>
</dbReference>
<keyword evidence="4 6" id="KW-0009">Actin-binding</keyword>
<dbReference type="SUPFAM" id="SSF69645">
    <property type="entry name" value="Arp2/3 complex subunits"/>
    <property type="match status" value="2"/>
</dbReference>
<comment type="subunit">
    <text evidence="6">Component of the Arp2/3 complex.</text>
</comment>
<dbReference type="RefSeq" id="XP_018437266.1">
    <property type="nucleotide sequence ID" value="XM_018581764.2"/>
</dbReference>
<evidence type="ECO:0000313" key="7">
    <source>
        <dbReference type="Proteomes" id="UP000504610"/>
    </source>
</evidence>
<dbReference type="InterPro" id="IPR034666">
    <property type="entry name" value="ARPC2/4"/>
</dbReference>
<dbReference type="PANTHER" id="PTHR12058">
    <property type="entry name" value="ARP2/3 COMPLEX 34 KDA SUBUNIT"/>
    <property type="match status" value="1"/>
</dbReference>